<accession>Q67G24</accession>
<proteinExistence type="predicted"/>
<feature type="transmembrane region" description="Helical" evidence="1">
    <location>
        <begin position="290"/>
        <end position="312"/>
    </location>
</feature>
<evidence type="ECO:0000313" key="2">
    <source>
        <dbReference type="EMBL" id="AAP44507.1"/>
    </source>
</evidence>
<dbReference type="Pfam" id="PF17515">
    <property type="entry name" value="CPV_Polyhedrin"/>
    <property type="match status" value="1"/>
</dbReference>
<sequence length="339" mass="38880">MSTSTYALRAGKRDVRREQQEIITRQINTAPYVQDAMMRVVVFAQYPSGRYKAFDYVFPDYLKVFLNWRELLEDTTTDYDPRTNTHRLMGQGYRQLIHPNHGSGEEPYDTRYPMGVIVSFNGNIDWTRARVEATNMHGLNNTDWREARAWGPHVICGNQLRKAGHLSRAVYVPLDEHNTVKVLATARQDGALNRFNGPQLAQTLTNNIVCPNVIEFNTESDVIDYAKMAHIAYIDQAGLNAYISGDSPEVKLWLVVVRVSQASEPNITLVTLHLEPNEHTLSPTVLVLSMYTYLFLLSQTCPFYHIYIYYYYIYYYILVRVLDFKIVASGRVDSALGQG</sequence>
<keyword evidence="1" id="KW-1133">Transmembrane helix</keyword>
<keyword evidence="1" id="KW-0812">Transmembrane</keyword>
<dbReference type="InterPro" id="IPR035239">
    <property type="entry name" value="CPV_Polyhedrin"/>
</dbReference>
<protein>
    <submittedName>
        <fullName evidence="2">Polyhedrin</fullName>
    </submittedName>
</protein>
<dbReference type="EMBL" id="AY212273">
    <property type="protein sequence ID" value="AAP44507.1"/>
    <property type="molecule type" value="Genomic_RNA"/>
</dbReference>
<reference evidence="2" key="1">
    <citation type="submission" date="2003-01" db="EMBL/GenBank/DDBJ databases">
        <authorList>
            <person name="Sinha Datta U."/>
            <person name="Ghosh A.K."/>
        </authorList>
    </citation>
    <scope>NUCLEOTIDE SEQUENCE</scope>
</reference>
<reference evidence="2" key="2">
    <citation type="journal article" date="2005" name="Biochem. Biophys. Res. Commun.">
        <title>Molecular cloning and characterization of Antheraea mylitta cytoplasmic polyhedrosis virus polyhedrin gene and its variant forms.</title>
        <authorList>
            <person name="Sinha-Datta U."/>
            <person name="Chavali V.R."/>
            <person name="Ghosh A.K."/>
        </authorList>
    </citation>
    <scope>NUCLEOTIDE SEQUENCE</scope>
</reference>
<keyword evidence="1" id="KW-0472">Membrane</keyword>
<evidence type="ECO:0000256" key="1">
    <source>
        <dbReference type="SAM" id="Phobius"/>
    </source>
</evidence>
<name>Q67G24_9REOV</name>
<organism evidence="2">
    <name type="scientific">Antheraea mylitta cypovirus 4</name>
    <dbReference type="NCBI Taxonomy" id="180167"/>
    <lineage>
        <taxon>Viruses</taxon>
        <taxon>Riboviria</taxon>
        <taxon>Orthornavirae</taxon>
        <taxon>Duplornaviricota</taxon>
        <taxon>Resentoviricetes</taxon>
        <taxon>Reovirales</taxon>
        <taxon>Spinareoviridae</taxon>
        <taxon>Cypovirus</taxon>
        <taxon>Cypovirus antheraeae</taxon>
    </lineage>
</organism>